<dbReference type="CDD" id="cd13999">
    <property type="entry name" value="STKc_MAP3K-like"/>
    <property type="match status" value="1"/>
</dbReference>
<dbReference type="PIRSF" id="PIRSF000654">
    <property type="entry name" value="Integrin-linked_kinase"/>
    <property type="match status" value="1"/>
</dbReference>
<dbReference type="InterPro" id="IPR011009">
    <property type="entry name" value="Kinase-like_dom_sf"/>
</dbReference>
<dbReference type="AlphaFoldDB" id="A0A6G0WVS0"/>
<comment type="caution">
    <text evidence="9">The sequence shown here is derived from an EMBL/GenBank/DDBJ whole genome shotgun (WGS) entry which is preliminary data.</text>
</comment>
<dbReference type="GO" id="GO:0004674">
    <property type="term" value="F:protein serine/threonine kinase activity"/>
    <property type="evidence" value="ECO:0007669"/>
    <property type="project" value="UniProtKB-EC"/>
</dbReference>
<evidence type="ECO:0000256" key="5">
    <source>
        <dbReference type="ARBA" id="ARBA00047899"/>
    </source>
</evidence>
<dbReference type="PROSITE" id="PS50011">
    <property type="entry name" value="PROTEIN_KINASE_DOM"/>
    <property type="match status" value="1"/>
</dbReference>
<dbReference type="FunFam" id="3.30.200.20:FF:000034">
    <property type="entry name" value="Kinase suppressor of Ras 1"/>
    <property type="match status" value="1"/>
</dbReference>
<evidence type="ECO:0000256" key="2">
    <source>
        <dbReference type="ARBA" id="ARBA00022741"/>
    </source>
</evidence>
<evidence type="ECO:0000256" key="1">
    <source>
        <dbReference type="ARBA" id="ARBA00022679"/>
    </source>
</evidence>
<feature type="domain" description="Death" evidence="8">
    <location>
        <begin position="198"/>
        <end position="277"/>
    </location>
</feature>
<keyword evidence="2" id="KW-0547">Nucleotide-binding</keyword>
<evidence type="ECO:0000313" key="10">
    <source>
        <dbReference type="Proteomes" id="UP000481153"/>
    </source>
</evidence>
<keyword evidence="10" id="KW-1185">Reference proteome</keyword>
<dbReference type="SUPFAM" id="SSF56112">
    <property type="entry name" value="Protein kinase-like (PK-like)"/>
    <property type="match status" value="1"/>
</dbReference>
<dbReference type="VEuPathDB" id="FungiDB:AeMF1_002648"/>
<comment type="catalytic activity">
    <reaction evidence="6">
        <text>L-seryl-[protein] + ATP = O-phospho-L-seryl-[protein] + ADP + H(+)</text>
        <dbReference type="Rhea" id="RHEA:17989"/>
        <dbReference type="Rhea" id="RHEA-COMP:9863"/>
        <dbReference type="Rhea" id="RHEA-COMP:11604"/>
        <dbReference type="ChEBI" id="CHEBI:15378"/>
        <dbReference type="ChEBI" id="CHEBI:29999"/>
        <dbReference type="ChEBI" id="CHEBI:30616"/>
        <dbReference type="ChEBI" id="CHEBI:83421"/>
        <dbReference type="ChEBI" id="CHEBI:456216"/>
        <dbReference type="EC" id="2.7.11.1"/>
    </reaction>
</comment>
<dbReference type="Proteomes" id="UP000481153">
    <property type="component" value="Unassembled WGS sequence"/>
</dbReference>
<dbReference type="Pfam" id="PF07714">
    <property type="entry name" value="PK_Tyr_Ser-Thr"/>
    <property type="match status" value="1"/>
</dbReference>
<dbReference type="PROSITE" id="PS00108">
    <property type="entry name" value="PROTEIN_KINASE_ST"/>
    <property type="match status" value="1"/>
</dbReference>
<keyword evidence="3" id="KW-0418">Kinase</keyword>
<dbReference type="InterPro" id="IPR000719">
    <property type="entry name" value="Prot_kinase_dom"/>
</dbReference>
<dbReference type="GO" id="GO:0007165">
    <property type="term" value="P:signal transduction"/>
    <property type="evidence" value="ECO:0007669"/>
    <property type="project" value="InterPro"/>
</dbReference>
<dbReference type="InterPro" id="IPR001245">
    <property type="entry name" value="Ser-Thr/Tyr_kinase_cat_dom"/>
</dbReference>
<protein>
    <recommendedName>
        <fullName evidence="11">Protein kinase domain-containing protein</fullName>
    </recommendedName>
</protein>
<dbReference type="SMART" id="SM00220">
    <property type="entry name" value="S_TKc"/>
    <property type="match status" value="1"/>
</dbReference>
<dbReference type="GO" id="GO:0005524">
    <property type="term" value="F:ATP binding"/>
    <property type="evidence" value="ECO:0007669"/>
    <property type="project" value="UniProtKB-KW"/>
</dbReference>
<dbReference type="PANTHER" id="PTHR44329">
    <property type="entry name" value="SERINE/THREONINE-PROTEIN KINASE TNNI3K-RELATED"/>
    <property type="match status" value="1"/>
</dbReference>
<dbReference type="InterPro" id="IPR051681">
    <property type="entry name" value="Ser/Thr_Kinases-Pseudokinases"/>
</dbReference>
<dbReference type="Gene3D" id="1.10.510.10">
    <property type="entry name" value="Transferase(Phosphotransferase) domain 1"/>
    <property type="match status" value="1"/>
</dbReference>
<dbReference type="PANTHER" id="PTHR44329:SF289">
    <property type="entry name" value="SERINE_THREONINE-PROTEIN KINASE VIK"/>
    <property type="match status" value="1"/>
</dbReference>
<comment type="catalytic activity">
    <reaction evidence="5">
        <text>L-threonyl-[protein] + ATP = O-phospho-L-threonyl-[protein] + ADP + H(+)</text>
        <dbReference type="Rhea" id="RHEA:46608"/>
        <dbReference type="Rhea" id="RHEA-COMP:11060"/>
        <dbReference type="Rhea" id="RHEA-COMP:11605"/>
        <dbReference type="ChEBI" id="CHEBI:15378"/>
        <dbReference type="ChEBI" id="CHEBI:30013"/>
        <dbReference type="ChEBI" id="CHEBI:30616"/>
        <dbReference type="ChEBI" id="CHEBI:61977"/>
        <dbReference type="ChEBI" id="CHEBI:456216"/>
        <dbReference type="EC" id="2.7.11.1"/>
    </reaction>
</comment>
<dbReference type="Gene3D" id="3.30.200.20">
    <property type="entry name" value="Phosphorylase Kinase, domain 1"/>
    <property type="match status" value="1"/>
</dbReference>
<dbReference type="PROSITE" id="PS50017">
    <property type="entry name" value="DEATH_DOMAIN"/>
    <property type="match status" value="1"/>
</dbReference>
<evidence type="ECO:0000259" key="7">
    <source>
        <dbReference type="PROSITE" id="PS50011"/>
    </source>
</evidence>
<proteinExistence type="predicted"/>
<feature type="domain" description="Protein kinase" evidence="7">
    <location>
        <begin position="17"/>
        <end position="266"/>
    </location>
</feature>
<evidence type="ECO:0000256" key="6">
    <source>
        <dbReference type="ARBA" id="ARBA00048679"/>
    </source>
</evidence>
<gene>
    <name evidence="9" type="ORF">Ae201684_011202</name>
</gene>
<evidence type="ECO:0000256" key="3">
    <source>
        <dbReference type="ARBA" id="ARBA00022777"/>
    </source>
</evidence>
<evidence type="ECO:0008006" key="11">
    <source>
        <dbReference type="Google" id="ProtNLM"/>
    </source>
</evidence>
<accession>A0A6G0WVS0</accession>
<evidence type="ECO:0000313" key="9">
    <source>
        <dbReference type="EMBL" id="KAF0731582.1"/>
    </source>
</evidence>
<organism evidence="9 10">
    <name type="scientific">Aphanomyces euteiches</name>
    <dbReference type="NCBI Taxonomy" id="100861"/>
    <lineage>
        <taxon>Eukaryota</taxon>
        <taxon>Sar</taxon>
        <taxon>Stramenopiles</taxon>
        <taxon>Oomycota</taxon>
        <taxon>Saprolegniomycetes</taxon>
        <taxon>Saprolegniales</taxon>
        <taxon>Verrucalvaceae</taxon>
        <taxon>Aphanomyces</taxon>
    </lineage>
</organism>
<name>A0A6G0WVS0_9STRA</name>
<keyword evidence="1" id="KW-0808">Transferase</keyword>
<evidence type="ECO:0000259" key="8">
    <source>
        <dbReference type="PROSITE" id="PS50017"/>
    </source>
</evidence>
<dbReference type="EMBL" id="VJMJ01000141">
    <property type="protein sequence ID" value="KAF0731582.1"/>
    <property type="molecule type" value="Genomic_DNA"/>
</dbReference>
<evidence type="ECO:0000256" key="4">
    <source>
        <dbReference type="ARBA" id="ARBA00022840"/>
    </source>
</evidence>
<sequence length="291" mass="32527">MTTAEGRSWKSIRFQELTVGDKIGGGGVGIVYRGKYLSKPVALKTLFDPRVDDSLKQEFMDELHVMSKLNHPNVVAFIGACLEAPNLCFVMELCTMSMYELLHTTNDPISVASLVTMATQVVSAMRYLHGLSPAIVHRDLKSQNVLVDTRGDVKLCDFGLVCTKERTAGTPAYMPPELLAGKPFSKAVDVYMFGVLLWEMFARDVPFRGYDIDDIQRKVLHGDRPRIPTTDCPPPCQELIRQCWHSEPSCRPTFDAIYDKLKHVDASKTVQAVDSIVEEDALDSLLMGKKR</sequence>
<reference evidence="9 10" key="1">
    <citation type="submission" date="2019-07" db="EMBL/GenBank/DDBJ databases">
        <title>Genomics analysis of Aphanomyces spp. identifies a new class of oomycete effector associated with host adaptation.</title>
        <authorList>
            <person name="Gaulin E."/>
        </authorList>
    </citation>
    <scope>NUCLEOTIDE SEQUENCE [LARGE SCALE GENOMIC DNA]</scope>
    <source>
        <strain evidence="9 10">ATCC 201684</strain>
    </source>
</reference>
<dbReference type="InterPro" id="IPR008271">
    <property type="entry name" value="Ser/Thr_kinase_AS"/>
</dbReference>
<dbReference type="InterPro" id="IPR000488">
    <property type="entry name" value="Death_dom"/>
</dbReference>
<keyword evidence="4" id="KW-0067">ATP-binding</keyword>